<gene>
    <name evidence="1" type="ORF">CCAP1982_LOCUS12455</name>
</gene>
<dbReference type="Proteomes" id="UP000606786">
    <property type="component" value="Unassembled WGS sequence"/>
</dbReference>
<reference evidence="1" key="1">
    <citation type="submission" date="2020-11" db="EMBL/GenBank/DDBJ databases">
        <authorList>
            <person name="Whitehead M."/>
        </authorList>
    </citation>
    <scope>NUCLEOTIDE SEQUENCE</scope>
    <source>
        <strain evidence="1">EGII</strain>
    </source>
</reference>
<dbReference type="EMBL" id="CAJHJT010000034">
    <property type="protein sequence ID" value="CAD7004031.1"/>
    <property type="molecule type" value="Genomic_DNA"/>
</dbReference>
<dbReference type="AlphaFoldDB" id="A0A811UZH5"/>
<comment type="caution">
    <text evidence="1">The sequence shown here is derived from an EMBL/GenBank/DDBJ whole genome shotgun (WGS) entry which is preliminary data.</text>
</comment>
<sequence length="53" mass="5867">ADGFATLERKSNILGGGIVTTDCLCATLAARRSVACNHRHQQHEKYQIKSMKH</sequence>
<name>A0A811UZH5_CERCA</name>
<proteinExistence type="predicted"/>
<accession>A0A811UZH5</accession>
<keyword evidence="2" id="KW-1185">Reference proteome</keyword>
<evidence type="ECO:0000313" key="2">
    <source>
        <dbReference type="Proteomes" id="UP000606786"/>
    </source>
</evidence>
<protein>
    <submittedName>
        <fullName evidence="1">(Mediterranean fruit fly) hypothetical protein</fullName>
    </submittedName>
</protein>
<evidence type="ECO:0000313" key="1">
    <source>
        <dbReference type="EMBL" id="CAD7004031.1"/>
    </source>
</evidence>
<organism evidence="1 2">
    <name type="scientific">Ceratitis capitata</name>
    <name type="common">Mediterranean fruit fly</name>
    <name type="synonym">Tephritis capitata</name>
    <dbReference type="NCBI Taxonomy" id="7213"/>
    <lineage>
        <taxon>Eukaryota</taxon>
        <taxon>Metazoa</taxon>
        <taxon>Ecdysozoa</taxon>
        <taxon>Arthropoda</taxon>
        <taxon>Hexapoda</taxon>
        <taxon>Insecta</taxon>
        <taxon>Pterygota</taxon>
        <taxon>Neoptera</taxon>
        <taxon>Endopterygota</taxon>
        <taxon>Diptera</taxon>
        <taxon>Brachycera</taxon>
        <taxon>Muscomorpha</taxon>
        <taxon>Tephritoidea</taxon>
        <taxon>Tephritidae</taxon>
        <taxon>Ceratitis</taxon>
        <taxon>Ceratitis</taxon>
    </lineage>
</organism>
<feature type="non-terminal residue" evidence="1">
    <location>
        <position position="1"/>
    </location>
</feature>